<dbReference type="RefSeq" id="WP_318650793.1">
    <property type="nucleotide sequence ID" value="NZ_CP137852.1"/>
</dbReference>
<organism evidence="2 3">
    <name type="scientific">Sediminicoccus rosea</name>
    <dbReference type="NCBI Taxonomy" id="1225128"/>
    <lineage>
        <taxon>Bacteria</taxon>
        <taxon>Pseudomonadati</taxon>
        <taxon>Pseudomonadota</taxon>
        <taxon>Alphaproteobacteria</taxon>
        <taxon>Acetobacterales</taxon>
        <taxon>Roseomonadaceae</taxon>
        <taxon>Sediminicoccus</taxon>
    </lineage>
</organism>
<gene>
    <name evidence="2" type="ORF">R9Z33_08140</name>
</gene>
<feature type="signal peptide" evidence="1">
    <location>
        <begin position="1"/>
        <end position="16"/>
    </location>
</feature>
<dbReference type="Proteomes" id="UP001305521">
    <property type="component" value="Chromosome"/>
</dbReference>
<name>A0ABZ0PM97_9PROT</name>
<sequence>MAATVLVLLFCAPLAAQDNPLVQRGVPAEATAENAVLARDRAHASARRIAWQRLLEQTGATGGPTPPDSQLENMVAALIVEEERTTPTRYSGRLTVQFNPGLVASTTGRSFTPPPGAGGGGLALNIPMAAQSFMEASSQHSSLGEWLELRRRLRASGSVASMEIISLSMEAARFRLGLRQPAAEAATAMSGVGLVVTNNGANWQVALGAGG</sequence>
<feature type="chain" id="PRO_5046409376" evidence="1">
    <location>
        <begin position="17"/>
        <end position="211"/>
    </location>
</feature>
<reference evidence="2 3" key="1">
    <citation type="submission" date="2023-11" db="EMBL/GenBank/DDBJ databases">
        <title>Arctic aerobic anoxygenic photoheterotroph Sediminicoccus rosea KRV36 adapts its photosynthesis to long days of polar summer.</title>
        <authorList>
            <person name="Tomasch J."/>
            <person name="Kopejtka K."/>
            <person name="Bily T."/>
            <person name="Gardiner A.T."/>
            <person name="Gardian Z."/>
            <person name="Shivaramu S."/>
            <person name="Koblizek M."/>
            <person name="Engelhardt F."/>
            <person name="Kaftan D."/>
        </authorList>
    </citation>
    <scope>NUCLEOTIDE SEQUENCE [LARGE SCALE GENOMIC DNA]</scope>
    <source>
        <strain evidence="2 3">R-30</strain>
    </source>
</reference>
<keyword evidence="3" id="KW-1185">Reference proteome</keyword>
<proteinExistence type="predicted"/>
<evidence type="ECO:0000313" key="2">
    <source>
        <dbReference type="EMBL" id="WPB86836.1"/>
    </source>
</evidence>
<protein>
    <submittedName>
        <fullName evidence="2">Uncharacterized protein</fullName>
    </submittedName>
</protein>
<evidence type="ECO:0000313" key="3">
    <source>
        <dbReference type="Proteomes" id="UP001305521"/>
    </source>
</evidence>
<accession>A0ABZ0PM97</accession>
<dbReference type="EMBL" id="CP137852">
    <property type="protein sequence ID" value="WPB86836.1"/>
    <property type="molecule type" value="Genomic_DNA"/>
</dbReference>
<evidence type="ECO:0000256" key="1">
    <source>
        <dbReference type="SAM" id="SignalP"/>
    </source>
</evidence>
<keyword evidence="1" id="KW-0732">Signal</keyword>